<comment type="caution">
    <text evidence="6">The sequence shown here is derived from an EMBL/GenBank/DDBJ whole genome shotgun (WGS) entry which is preliminary data.</text>
</comment>
<feature type="disulfide bond" evidence="3">
    <location>
        <begin position="59"/>
        <end position="67"/>
    </location>
</feature>
<feature type="disulfide bond" evidence="3">
    <location>
        <begin position="33"/>
        <end position="41"/>
    </location>
</feature>
<gene>
    <name evidence="6" type="ORF">MKW98_008520</name>
</gene>
<protein>
    <recommendedName>
        <fullName evidence="5">Bowman-Birk serine protease inhibitors family domain-containing protein</fullName>
    </recommendedName>
</protein>
<keyword evidence="4" id="KW-0722">Serine protease inhibitor</keyword>
<dbReference type="GO" id="GO:0005576">
    <property type="term" value="C:extracellular region"/>
    <property type="evidence" value="ECO:0007669"/>
    <property type="project" value="InterPro"/>
</dbReference>
<keyword evidence="1 4" id="KW-0646">Protease inhibitor</keyword>
<dbReference type="SMART" id="SM00269">
    <property type="entry name" value="BowB"/>
    <property type="match status" value="1"/>
</dbReference>
<dbReference type="EMBL" id="JAJJMB010002922">
    <property type="protein sequence ID" value="KAI3950075.1"/>
    <property type="molecule type" value="Genomic_DNA"/>
</dbReference>
<reference evidence="6" key="1">
    <citation type="submission" date="2022-04" db="EMBL/GenBank/DDBJ databases">
        <title>A functionally conserved STORR gene fusion in Papaver species that diverged 16.8 million years ago.</title>
        <authorList>
            <person name="Catania T."/>
        </authorList>
    </citation>
    <scope>NUCLEOTIDE SEQUENCE</scope>
    <source>
        <strain evidence="6">S-188037</strain>
    </source>
</reference>
<evidence type="ECO:0000256" key="3">
    <source>
        <dbReference type="PIRSR" id="PIRSR600877-51"/>
    </source>
</evidence>
<comment type="similarity">
    <text evidence="4">Belongs to the Bowman-Birk serine protease inhibitor family.</text>
</comment>
<dbReference type="GO" id="GO:0004867">
    <property type="term" value="F:serine-type endopeptidase inhibitor activity"/>
    <property type="evidence" value="ECO:0007669"/>
    <property type="project" value="UniProtKB-KW"/>
</dbReference>
<dbReference type="Gene3D" id="2.10.69.10">
    <property type="entry name" value="Cysteine Protease (Bromelain) Inhibitor, subunit H"/>
    <property type="match status" value="1"/>
</dbReference>
<feature type="disulfide bond" evidence="3">
    <location>
        <begin position="54"/>
        <end position="69"/>
    </location>
</feature>
<name>A0AAD4TCT5_9MAGN</name>
<evidence type="ECO:0000256" key="1">
    <source>
        <dbReference type="ARBA" id="ARBA00022690"/>
    </source>
</evidence>
<evidence type="ECO:0000256" key="4">
    <source>
        <dbReference type="RuleBase" id="RU003856"/>
    </source>
</evidence>
<sequence length="90" mass="9950">MFCTMYFVIDPLSVDDQSRSKDPSTACCDGCLCTRSIPPKCQCEDIKPQCHANCKLCRCTMSQPPQCKCLDVTSFCYPKCSSSSATITDE</sequence>
<dbReference type="SUPFAM" id="SSF57247">
    <property type="entry name" value="Bowman-Birk inhibitor, BBI"/>
    <property type="match status" value="1"/>
</dbReference>
<feature type="disulfide bond" evidence="3">
    <location>
        <begin position="28"/>
        <end position="43"/>
    </location>
</feature>
<keyword evidence="2 3" id="KW-1015">Disulfide bond</keyword>
<dbReference type="InterPro" id="IPR000877">
    <property type="entry name" value="Prot_inh_BBI"/>
</dbReference>
<accession>A0AAD4TCT5</accession>
<evidence type="ECO:0000259" key="5">
    <source>
        <dbReference type="SMART" id="SM00269"/>
    </source>
</evidence>
<dbReference type="AlphaFoldDB" id="A0AAD4TCT5"/>
<dbReference type="CDD" id="cd00023">
    <property type="entry name" value="BBI"/>
    <property type="match status" value="1"/>
</dbReference>
<feature type="disulfide bond" evidence="3">
    <location>
        <begin position="50"/>
        <end position="57"/>
    </location>
</feature>
<feature type="domain" description="Bowman-Birk serine protease inhibitors family" evidence="5">
    <location>
        <begin position="27"/>
        <end position="80"/>
    </location>
</feature>
<feature type="disulfide bond" evidence="3">
    <location>
        <begin position="31"/>
        <end position="76"/>
    </location>
</feature>
<evidence type="ECO:0000256" key="2">
    <source>
        <dbReference type="ARBA" id="ARBA00023157"/>
    </source>
</evidence>
<dbReference type="Proteomes" id="UP001202328">
    <property type="component" value="Unassembled WGS sequence"/>
</dbReference>
<evidence type="ECO:0000313" key="7">
    <source>
        <dbReference type="Proteomes" id="UP001202328"/>
    </source>
</evidence>
<organism evidence="6 7">
    <name type="scientific">Papaver atlanticum</name>
    <dbReference type="NCBI Taxonomy" id="357466"/>
    <lineage>
        <taxon>Eukaryota</taxon>
        <taxon>Viridiplantae</taxon>
        <taxon>Streptophyta</taxon>
        <taxon>Embryophyta</taxon>
        <taxon>Tracheophyta</taxon>
        <taxon>Spermatophyta</taxon>
        <taxon>Magnoliopsida</taxon>
        <taxon>Ranunculales</taxon>
        <taxon>Papaveraceae</taxon>
        <taxon>Papaveroideae</taxon>
        <taxon>Papaver</taxon>
    </lineage>
</organism>
<proteinExistence type="inferred from homology"/>
<keyword evidence="7" id="KW-1185">Reference proteome</keyword>
<feature type="disulfide bond" evidence="3">
    <location>
        <begin position="27"/>
        <end position="80"/>
    </location>
</feature>
<evidence type="ECO:0000313" key="6">
    <source>
        <dbReference type="EMBL" id="KAI3950075.1"/>
    </source>
</evidence>
<dbReference type="Pfam" id="PF00228">
    <property type="entry name" value="Bowman-Birk_leg"/>
    <property type="match status" value="2"/>
</dbReference>
<dbReference type="InterPro" id="IPR035995">
    <property type="entry name" value="Bowman-Birk_prot_inh"/>
</dbReference>